<evidence type="ECO:0000256" key="5">
    <source>
        <dbReference type="ARBA" id="ARBA00022737"/>
    </source>
</evidence>
<evidence type="ECO:0000256" key="10">
    <source>
        <dbReference type="ARBA" id="ARBA00023163"/>
    </source>
</evidence>
<accession>A0A2G9SGY1</accession>
<keyword evidence="3" id="KW-0597">Phosphoprotein</keyword>
<keyword evidence="5" id="KW-0677">Repeat</keyword>
<dbReference type="InterPro" id="IPR057986">
    <property type="entry name" value="TPR_Rlf/292/654"/>
</dbReference>
<evidence type="ECO:0000256" key="2">
    <source>
        <dbReference type="ARBA" id="ARBA00006991"/>
    </source>
</evidence>
<feature type="domain" description="Zinc finger protein Rlf/292/654 TPR repeats" evidence="12">
    <location>
        <begin position="94"/>
        <end position="140"/>
    </location>
</feature>
<name>A0A2G9SGY1_AQUCT</name>
<dbReference type="OrthoDB" id="10029602at2759"/>
<keyword evidence="8" id="KW-0805">Transcription regulation</keyword>
<evidence type="ECO:0000256" key="7">
    <source>
        <dbReference type="ARBA" id="ARBA00022833"/>
    </source>
</evidence>
<evidence type="ECO:0000259" key="12">
    <source>
        <dbReference type="Pfam" id="PF25580"/>
    </source>
</evidence>
<dbReference type="PANTHER" id="PTHR15507">
    <property type="entry name" value="ZINC FINGER PROTEIN RLF"/>
    <property type="match status" value="1"/>
</dbReference>
<evidence type="ECO:0000256" key="3">
    <source>
        <dbReference type="ARBA" id="ARBA00022553"/>
    </source>
</evidence>
<dbReference type="GO" id="GO:0005634">
    <property type="term" value="C:nucleus"/>
    <property type="evidence" value="ECO:0007669"/>
    <property type="project" value="UniProtKB-SubCell"/>
</dbReference>
<evidence type="ECO:0000313" key="14">
    <source>
        <dbReference type="Proteomes" id="UP000228934"/>
    </source>
</evidence>
<dbReference type="GO" id="GO:0008270">
    <property type="term" value="F:zinc ion binding"/>
    <property type="evidence" value="ECO:0007669"/>
    <property type="project" value="UniProtKB-KW"/>
</dbReference>
<dbReference type="Proteomes" id="UP000228934">
    <property type="component" value="Unassembled WGS sequence"/>
</dbReference>
<keyword evidence="6" id="KW-0863">Zinc-finger</keyword>
<dbReference type="InterPro" id="IPR052251">
    <property type="entry name" value="GH-ZnFinger_Regulators"/>
</dbReference>
<keyword evidence="7" id="KW-0862">Zinc</keyword>
<dbReference type="GO" id="GO:0000981">
    <property type="term" value="F:DNA-binding transcription factor activity, RNA polymerase II-specific"/>
    <property type="evidence" value="ECO:0007669"/>
    <property type="project" value="TreeGrafter"/>
</dbReference>
<evidence type="ECO:0000256" key="8">
    <source>
        <dbReference type="ARBA" id="ARBA00023015"/>
    </source>
</evidence>
<dbReference type="EMBL" id="KV924423">
    <property type="protein sequence ID" value="PIO39342.1"/>
    <property type="molecule type" value="Genomic_DNA"/>
</dbReference>
<dbReference type="PANTHER" id="PTHR15507:SF14">
    <property type="entry name" value="ZINC FINGER PROTEIN 292"/>
    <property type="match status" value="1"/>
</dbReference>
<evidence type="ECO:0000256" key="9">
    <source>
        <dbReference type="ARBA" id="ARBA00023125"/>
    </source>
</evidence>
<organism evidence="13 14">
    <name type="scientific">Aquarana catesbeiana</name>
    <name type="common">American bullfrog</name>
    <name type="synonym">Rana catesbeiana</name>
    <dbReference type="NCBI Taxonomy" id="8400"/>
    <lineage>
        <taxon>Eukaryota</taxon>
        <taxon>Metazoa</taxon>
        <taxon>Chordata</taxon>
        <taxon>Craniata</taxon>
        <taxon>Vertebrata</taxon>
        <taxon>Euteleostomi</taxon>
        <taxon>Amphibia</taxon>
        <taxon>Batrachia</taxon>
        <taxon>Anura</taxon>
        <taxon>Neobatrachia</taxon>
        <taxon>Ranoidea</taxon>
        <taxon>Ranidae</taxon>
        <taxon>Aquarana</taxon>
    </lineage>
</organism>
<comment type="subcellular location">
    <subcellularLocation>
        <location evidence="1">Nucleus</location>
    </subcellularLocation>
</comment>
<proteinExistence type="inferred from homology"/>
<keyword evidence="4" id="KW-0479">Metal-binding</keyword>
<dbReference type="AlphaFoldDB" id="A0A2G9SGY1"/>
<sequence>MSQEAGVWKDPVLGNILNSQIQDPLQADGFLCLEGPLLLEMRIKRLLKLGKVAEATSLAKLCSDHPEMSRKGHFKQLYLKCLCAASPNIKLIEEIAKVDCKDALEMICNLESEGDEKTSLILCAAFLSRQLQFGEMYCAW</sequence>
<evidence type="ECO:0000256" key="1">
    <source>
        <dbReference type="ARBA" id="ARBA00004123"/>
    </source>
</evidence>
<evidence type="ECO:0000256" key="6">
    <source>
        <dbReference type="ARBA" id="ARBA00022771"/>
    </source>
</evidence>
<keyword evidence="10" id="KW-0804">Transcription</keyword>
<dbReference type="Pfam" id="PF25580">
    <property type="entry name" value="TPR_Rlf"/>
    <property type="match status" value="1"/>
</dbReference>
<dbReference type="GO" id="GO:0003677">
    <property type="term" value="F:DNA binding"/>
    <property type="evidence" value="ECO:0007669"/>
    <property type="project" value="UniProtKB-KW"/>
</dbReference>
<keyword evidence="9" id="KW-0238">DNA-binding</keyword>
<evidence type="ECO:0000256" key="11">
    <source>
        <dbReference type="ARBA" id="ARBA00023242"/>
    </source>
</evidence>
<keyword evidence="14" id="KW-1185">Reference proteome</keyword>
<gene>
    <name evidence="13" type="ORF">AB205_0154290</name>
</gene>
<reference evidence="14" key="1">
    <citation type="journal article" date="2017" name="Nat. Commun.">
        <title>The North American bullfrog draft genome provides insight into hormonal regulation of long noncoding RNA.</title>
        <authorList>
            <person name="Hammond S.A."/>
            <person name="Warren R.L."/>
            <person name="Vandervalk B.P."/>
            <person name="Kucuk E."/>
            <person name="Khan H."/>
            <person name="Gibb E.A."/>
            <person name="Pandoh P."/>
            <person name="Kirk H."/>
            <person name="Zhao Y."/>
            <person name="Jones M."/>
            <person name="Mungall A.J."/>
            <person name="Coope R."/>
            <person name="Pleasance S."/>
            <person name="Moore R.A."/>
            <person name="Holt R.A."/>
            <person name="Round J.M."/>
            <person name="Ohora S."/>
            <person name="Walle B.V."/>
            <person name="Veldhoen N."/>
            <person name="Helbing C.C."/>
            <person name="Birol I."/>
        </authorList>
    </citation>
    <scope>NUCLEOTIDE SEQUENCE [LARGE SCALE GENOMIC DNA]</scope>
</reference>
<evidence type="ECO:0000313" key="13">
    <source>
        <dbReference type="EMBL" id="PIO39342.1"/>
    </source>
</evidence>
<protein>
    <recommendedName>
        <fullName evidence="12">Zinc finger protein Rlf/292/654 TPR repeats domain-containing protein</fullName>
    </recommendedName>
</protein>
<keyword evidence="11" id="KW-0539">Nucleus</keyword>
<comment type="similarity">
    <text evidence="2">Belongs to the krueppel C2H2-type zinc-finger protein family.</text>
</comment>
<evidence type="ECO:0000256" key="4">
    <source>
        <dbReference type="ARBA" id="ARBA00022723"/>
    </source>
</evidence>